<dbReference type="SUPFAM" id="SSF55469">
    <property type="entry name" value="FMN-dependent nitroreductase-like"/>
    <property type="match status" value="1"/>
</dbReference>
<evidence type="ECO:0000256" key="2">
    <source>
        <dbReference type="ARBA" id="ARBA00007118"/>
    </source>
</evidence>
<comment type="caution">
    <text evidence="7">The sequence shown here is derived from an EMBL/GenBank/DDBJ whole genome shotgun (WGS) entry which is preliminary data.</text>
</comment>
<name>A0ABP7M5W1_9GAMM</name>
<keyword evidence="8" id="KW-1185">Reference proteome</keyword>
<dbReference type="InterPro" id="IPR029479">
    <property type="entry name" value="Nitroreductase"/>
</dbReference>
<dbReference type="Pfam" id="PF00881">
    <property type="entry name" value="Nitroreductase"/>
    <property type="match status" value="1"/>
</dbReference>
<keyword evidence="3" id="KW-0285">Flavoprotein</keyword>
<dbReference type="PANTHER" id="PTHR43673">
    <property type="entry name" value="NAD(P)H NITROREDUCTASE YDGI-RELATED"/>
    <property type="match status" value="1"/>
</dbReference>
<evidence type="ECO:0000259" key="6">
    <source>
        <dbReference type="Pfam" id="PF00881"/>
    </source>
</evidence>
<dbReference type="CDD" id="cd02136">
    <property type="entry name" value="PnbA_NfnB-like"/>
    <property type="match status" value="1"/>
</dbReference>
<gene>
    <name evidence="7" type="ORF">GCM10022277_06910</name>
</gene>
<evidence type="ECO:0000256" key="4">
    <source>
        <dbReference type="ARBA" id="ARBA00022643"/>
    </source>
</evidence>
<evidence type="ECO:0000256" key="5">
    <source>
        <dbReference type="ARBA" id="ARBA00023002"/>
    </source>
</evidence>
<evidence type="ECO:0000313" key="7">
    <source>
        <dbReference type="EMBL" id="GAA3914997.1"/>
    </source>
</evidence>
<proteinExistence type="inferred from homology"/>
<organism evidence="7 8">
    <name type="scientific">Litoribacillus peritrichatus</name>
    <dbReference type="NCBI Taxonomy" id="718191"/>
    <lineage>
        <taxon>Bacteria</taxon>
        <taxon>Pseudomonadati</taxon>
        <taxon>Pseudomonadota</taxon>
        <taxon>Gammaproteobacteria</taxon>
        <taxon>Oceanospirillales</taxon>
        <taxon>Oceanospirillaceae</taxon>
        <taxon>Litoribacillus</taxon>
    </lineage>
</organism>
<keyword evidence="4" id="KW-0288">FMN</keyword>
<comment type="cofactor">
    <cofactor evidence="1">
        <name>FMN</name>
        <dbReference type="ChEBI" id="CHEBI:58210"/>
    </cofactor>
</comment>
<reference evidence="8" key="1">
    <citation type="journal article" date="2019" name="Int. J. Syst. Evol. Microbiol.">
        <title>The Global Catalogue of Microorganisms (GCM) 10K type strain sequencing project: providing services to taxonomists for standard genome sequencing and annotation.</title>
        <authorList>
            <consortium name="The Broad Institute Genomics Platform"/>
            <consortium name="The Broad Institute Genome Sequencing Center for Infectious Disease"/>
            <person name="Wu L."/>
            <person name="Ma J."/>
        </authorList>
    </citation>
    <scope>NUCLEOTIDE SEQUENCE [LARGE SCALE GENOMIC DNA]</scope>
    <source>
        <strain evidence="8">JCM 17551</strain>
    </source>
</reference>
<dbReference type="RefSeq" id="WP_344795521.1">
    <property type="nucleotide sequence ID" value="NZ_BAABBN010000004.1"/>
</dbReference>
<keyword evidence="5" id="KW-0560">Oxidoreductase</keyword>
<dbReference type="PANTHER" id="PTHR43673:SF2">
    <property type="entry name" value="NITROREDUCTASE"/>
    <property type="match status" value="1"/>
</dbReference>
<evidence type="ECO:0000256" key="3">
    <source>
        <dbReference type="ARBA" id="ARBA00022630"/>
    </source>
</evidence>
<comment type="similarity">
    <text evidence="2">Belongs to the nitroreductase family.</text>
</comment>
<accession>A0ABP7M5W1</accession>
<dbReference type="Gene3D" id="3.40.109.10">
    <property type="entry name" value="NADH Oxidase"/>
    <property type="match status" value="1"/>
</dbReference>
<feature type="domain" description="Nitroreductase" evidence="6">
    <location>
        <begin position="7"/>
        <end position="215"/>
    </location>
</feature>
<protein>
    <submittedName>
        <fullName evidence="7">Nitroreductase family protein</fullName>
    </submittedName>
</protein>
<evidence type="ECO:0000256" key="1">
    <source>
        <dbReference type="ARBA" id="ARBA00001917"/>
    </source>
</evidence>
<dbReference type="Proteomes" id="UP001501565">
    <property type="component" value="Unassembled WGS sequence"/>
</dbReference>
<dbReference type="InterPro" id="IPR000415">
    <property type="entry name" value="Nitroreductase-like"/>
</dbReference>
<dbReference type="EMBL" id="BAABBN010000004">
    <property type="protein sequence ID" value="GAA3914997.1"/>
    <property type="molecule type" value="Genomic_DNA"/>
</dbReference>
<sequence length="239" mass="26425">MEFLNVLKGRRSIRAFSDQEVETEVLDEILKEALESPSSSNTQPYKLAIATGSTCKAIGEELLSKYHASNKIQKQPLPLKVLSAITSDALPDSDFKPILGKYPPLFQERRIATGAGLYKVLGIERHDKQARDEQMARNFTFFDAPVAIFLFVHPGMKHTALVDAGIFMQSLMLSATNKGLGTCAQGALGIWRSPIDKHFTVPKNYKLVCGLALGYPTESDVNDYKPNKINLTDLKIPAK</sequence>
<evidence type="ECO:0000313" key="8">
    <source>
        <dbReference type="Proteomes" id="UP001501565"/>
    </source>
</evidence>